<name>A0A1Z3HG40_9CYAN</name>
<accession>A0A1Z3HG40</accession>
<protein>
    <recommendedName>
        <fullName evidence="3">DUF1643 domain-containing protein</fullName>
    </recommendedName>
</protein>
<reference evidence="1 2" key="1">
    <citation type="journal article" date="2016" name="Biochim. Biophys. Acta">
        <title>Characterization of red-shifted phycobilisomes isolated from the chlorophyll f-containing cyanobacterium Halomicronema hongdechloris.</title>
        <authorList>
            <person name="Li Y."/>
            <person name="Lin Y."/>
            <person name="Garvey C.J."/>
            <person name="Birch D."/>
            <person name="Corkery R.W."/>
            <person name="Loughlin P.C."/>
            <person name="Scheer H."/>
            <person name="Willows R.D."/>
            <person name="Chen M."/>
        </authorList>
    </citation>
    <scope>NUCLEOTIDE SEQUENCE [LARGE SCALE GENOMIC DNA]</scope>
    <source>
        <strain evidence="1 2">C2206</strain>
    </source>
</reference>
<dbReference type="RefSeq" id="WP_080810904.1">
    <property type="nucleotide sequence ID" value="NZ_CP021983.2"/>
</dbReference>
<dbReference type="Pfam" id="PF07799">
    <property type="entry name" value="DUF1643"/>
    <property type="match status" value="1"/>
</dbReference>
<evidence type="ECO:0008006" key="3">
    <source>
        <dbReference type="Google" id="ProtNLM"/>
    </source>
</evidence>
<dbReference type="OrthoDB" id="9807577at2"/>
<dbReference type="KEGG" id="hhg:XM38_001650"/>
<dbReference type="AlphaFoldDB" id="A0A1Z3HG40"/>
<dbReference type="EMBL" id="CP021983">
    <property type="protein sequence ID" value="ASC69238.1"/>
    <property type="molecule type" value="Genomic_DNA"/>
</dbReference>
<dbReference type="InterPro" id="IPR012441">
    <property type="entry name" value="DUF1643"/>
</dbReference>
<organism evidence="1 2">
    <name type="scientific">Halomicronema hongdechloris C2206</name>
    <dbReference type="NCBI Taxonomy" id="1641165"/>
    <lineage>
        <taxon>Bacteria</taxon>
        <taxon>Bacillati</taxon>
        <taxon>Cyanobacteriota</taxon>
        <taxon>Cyanophyceae</taxon>
        <taxon>Nodosilineales</taxon>
        <taxon>Nodosilineaceae</taxon>
        <taxon>Halomicronema</taxon>
    </lineage>
</organism>
<dbReference type="Proteomes" id="UP000191901">
    <property type="component" value="Chromosome"/>
</dbReference>
<evidence type="ECO:0000313" key="2">
    <source>
        <dbReference type="Proteomes" id="UP000191901"/>
    </source>
</evidence>
<sequence length="167" mass="18814">MLQKSIQRTAVFDPSGRYRYRLERYWHPMDARLTLIMLNPSRADAKDDDPTLRRCIGLAQRWGYGGLVVVNLFAYCTADPRALKQAQNPIGVDTDAYLLEAAAEATTIGLAWGNGGGFMGRDRIVCQLLSPYRAQWHCLGRTQTGHPRHPLYVPRSVTLIPWSPEVS</sequence>
<keyword evidence="2" id="KW-1185">Reference proteome</keyword>
<evidence type="ECO:0000313" key="1">
    <source>
        <dbReference type="EMBL" id="ASC69238.1"/>
    </source>
</evidence>
<gene>
    <name evidence="1" type="ORF">XM38_001650</name>
</gene>
<dbReference type="STRING" id="1641165.XM38_16110"/>
<proteinExistence type="predicted"/>